<feature type="region of interest" description="Disordered" evidence="1">
    <location>
        <begin position="154"/>
        <end position="183"/>
    </location>
</feature>
<evidence type="ECO:0000313" key="2">
    <source>
        <dbReference type="EMBL" id="MFB2832923.1"/>
    </source>
</evidence>
<feature type="region of interest" description="Disordered" evidence="1">
    <location>
        <begin position="1"/>
        <end position="20"/>
    </location>
</feature>
<evidence type="ECO:0000256" key="1">
    <source>
        <dbReference type="SAM" id="MobiDB-lite"/>
    </source>
</evidence>
<feature type="compositionally biased region" description="Polar residues" evidence="1">
    <location>
        <begin position="1"/>
        <end position="11"/>
    </location>
</feature>
<comment type="caution">
    <text evidence="2">The sequence shown here is derived from an EMBL/GenBank/DDBJ whole genome shotgun (WGS) entry which is preliminary data.</text>
</comment>
<gene>
    <name evidence="2" type="ORF">ACE1CA_00160</name>
</gene>
<protein>
    <submittedName>
        <fullName evidence="2">Uncharacterized protein</fullName>
    </submittedName>
</protein>
<evidence type="ECO:0000313" key="3">
    <source>
        <dbReference type="Proteomes" id="UP001576780"/>
    </source>
</evidence>
<accession>A0ABV4WE11</accession>
<sequence>MTEENQPTQAPTVDPKPLEKCSANLSRKKITTSRWRETGKMGKHGYPNVVNMQGQILELLPWMELNDRSSSGYGFNPEFEAFISKQQVKKKYFAEMLPGEFIAAIKDWIGKAATDDERFGQVMRRWEMFESQFRDEDSKTVKEIYEATEREKRWQAIAQNQPMPTEPQPTKTERKKFSTKDVM</sequence>
<keyword evidence="3" id="KW-1185">Reference proteome</keyword>
<reference evidence="2 3" key="1">
    <citation type="submission" date="2024-09" db="EMBL/GenBank/DDBJ databases">
        <title>Floridaenema gen nov. (Aerosakkonemataceae, Aerosakkonematales ord. nov., Cyanobacteria) from benthic tropical and subtropical fresh waters, with the description of four new species.</title>
        <authorList>
            <person name="Moretto J.A."/>
            <person name="Berthold D.E."/>
            <person name="Lefler F.W."/>
            <person name="Huang I.-S."/>
            <person name="Laughinghouse H. IV."/>
        </authorList>
    </citation>
    <scope>NUCLEOTIDE SEQUENCE [LARGE SCALE GENOMIC DNA]</scope>
    <source>
        <strain evidence="2 3">BLCC-F167</strain>
    </source>
</reference>
<dbReference type="Proteomes" id="UP001576780">
    <property type="component" value="Unassembled WGS sequence"/>
</dbReference>
<organism evidence="2 3">
    <name type="scientific">Floridaenema evergladense BLCC-F167</name>
    <dbReference type="NCBI Taxonomy" id="3153639"/>
    <lineage>
        <taxon>Bacteria</taxon>
        <taxon>Bacillati</taxon>
        <taxon>Cyanobacteriota</taxon>
        <taxon>Cyanophyceae</taxon>
        <taxon>Oscillatoriophycideae</taxon>
        <taxon>Aerosakkonematales</taxon>
        <taxon>Aerosakkonemataceae</taxon>
        <taxon>Floridanema</taxon>
        <taxon>Floridanema evergladense</taxon>
    </lineage>
</organism>
<proteinExistence type="predicted"/>
<feature type="compositionally biased region" description="Basic and acidic residues" evidence="1">
    <location>
        <begin position="171"/>
        <end position="183"/>
    </location>
</feature>
<dbReference type="EMBL" id="JBHFNT010000004">
    <property type="protein sequence ID" value="MFB2832923.1"/>
    <property type="molecule type" value="Genomic_DNA"/>
</dbReference>
<name>A0ABV4WE11_9CYAN</name>